<feature type="domain" description="FAD-binding FR-type" evidence="13">
    <location>
        <begin position="139"/>
        <end position="239"/>
    </location>
</feature>
<comment type="cofactor">
    <cofactor evidence="2">
        <name>FAD</name>
        <dbReference type="ChEBI" id="CHEBI:57692"/>
    </cofactor>
</comment>
<evidence type="ECO:0000256" key="6">
    <source>
        <dbReference type="ARBA" id="ARBA00022857"/>
    </source>
</evidence>
<dbReference type="GO" id="GO:0020037">
    <property type="term" value="F:heme binding"/>
    <property type="evidence" value="ECO:0007669"/>
    <property type="project" value="InterPro"/>
</dbReference>
<evidence type="ECO:0000313" key="14">
    <source>
        <dbReference type="EMBL" id="KAA0019464.1"/>
    </source>
</evidence>
<evidence type="ECO:0000256" key="9">
    <source>
        <dbReference type="ARBA" id="ARBA00048649"/>
    </source>
</evidence>
<evidence type="ECO:0000256" key="10">
    <source>
        <dbReference type="ARBA" id="ARBA00049433"/>
    </source>
</evidence>
<dbReference type="AlphaFoldDB" id="A0A5A7S712"/>
<dbReference type="OrthoDB" id="3213438at2"/>
<dbReference type="Proteomes" id="UP000322244">
    <property type="component" value="Unassembled WGS sequence"/>
</dbReference>
<dbReference type="SUPFAM" id="SSF46458">
    <property type="entry name" value="Globin-like"/>
    <property type="match status" value="1"/>
</dbReference>
<keyword evidence="11" id="KW-0408">Iron</keyword>
<dbReference type="Gene3D" id="3.40.50.80">
    <property type="entry name" value="Nucleotide-binding domain of ferredoxin-NADP reductase (FNR) module"/>
    <property type="match status" value="1"/>
</dbReference>
<dbReference type="GO" id="GO:0005344">
    <property type="term" value="F:oxygen carrier activity"/>
    <property type="evidence" value="ECO:0007669"/>
    <property type="project" value="UniProtKB-KW"/>
</dbReference>
<dbReference type="InterPro" id="IPR000971">
    <property type="entry name" value="Globin"/>
</dbReference>
<keyword evidence="11" id="KW-0349">Heme</keyword>
<evidence type="ECO:0000259" key="12">
    <source>
        <dbReference type="PROSITE" id="PS01033"/>
    </source>
</evidence>
<dbReference type="GO" id="GO:0008941">
    <property type="term" value="F:nitric oxide dioxygenase NAD(P)H activity"/>
    <property type="evidence" value="ECO:0007669"/>
    <property type="project" value="UniProtKB-EC"/>
</dbReference>
<keyword evidence="6" id="KW-0521">NADP</keyword>
<feature type="domain" description="Globin" evidence="12">
    <location>
        <begin position="1"/>
        <end position="131"/>
    </location>
</feature>
<dbReference type="InterPro" id="IPR009050">
    <property type="entry name" value="Globin-like_sf"/>
</dbReference>
<evidence type="ECO:0000256" key="11">
    <source>
        <dbReference type="RuleBase" id="RU000356"/>
    </source>
</evidence>
<keyword evidence="11" id="KW-0479">Metal-binding</keyword>
<evidence type="ECO:0000256" key="4">
    <source>
        <dbReference type="ARBA" id="ARBA00012229"/>
    </source>
</evidence>
<dbReference type="EC" id="1.14.12.17" evidence="4"/>
<dbReference type="Gene3D" id="1.10.490.10">
    <property type="entry name" value="Globins"/>
    <property type="match status" value="1"/>
</dbReference>
<sequence length="393" mass="42546">MDIAALQASWRDVEKVGDDATLYFYSHLFLMHPEVRDMFPVSMSAQRDRFFGALGRIVANVHELDRHLGYIEQLGRDHRRFDVVAAHYPAAGASLLATLQNFLGAAWTDSLAADWTAAFQLVADTMIGAATESEQADTPATWTAEIAVVERRSLDIAVLELAPTEDYPFLPGQSMAIELPSRPKLWRYFSPANAPRPDGTLEIHVQIVAGGHVSTALARSTRAGDTLTLGSPIGTDLTPPPPGHRGPVLMVAGSTGLAPMRSILDHIDQQWQTTGDAPPVQLFHGARIEPNLYDHHYLTNLADQRPWFDYTAVVSDDPHYRGQQGLVGDEASNFLSARGTADVTALVCGSPAMVDHAAGALTAAGLPARAILHEKFASEAPTETIAEEVTSWA</sequence>
<dbReference type="PROSITE" id="PS01033">
    <property type="entry name" value="GLOBIN"/>
    <property type="match status" value="1"/>
</dbReference>
<dbReference type="InterPro" id="IPR008333">
    <property type="entry name" value="Cbr1-like_FAD-bd_dom"/>
</dbReference>
<evidence type="ECO:0000256" key="7">
    <source>
        <dbReference type="ARBA" id="ARBA00023014"/>
    </source>
</evidence>
<dbReference type="Pfam" id="PF00175">
    <property type="entry name" value="NAD_binding_1"/>
    <property type="match status" value="1"/>
</dbReference>
<comment type="catalytic activity">
    <reaction evidence="10">
        <text>2 nitric oxide + NADPH + 2 O2 = 2 nitrate + NADP(+) + H(+)</text>
        <dbReference type="Rhea" id="RHEA:19465"/>
        <dbReference type="ChEBI" id="CHEBI:15378"/>
        <dbReference type="ChEBI" id="CHEBI:15379"/>
        <dbReference type="ChEBI" id="CHEBI:16480"/>
        <dbReference type="ChEBI" id="CHEBI:17632"/>
        <dbReference type="ChEBI" id="CHEBI:57783"/>
        <dbReference type="ChEBI" id="CHEBI:58349"/>
        <dbReference type="EC" id="1.14.12.17"/>
    </reaction>
</comment>
<keyword evidence="11" id="KW-0561">Oxygen transport</keyword>
<dbReference type="InterPro" id="IPR017927">
    <property type="entry name" value="FAD-bd_FR_type"/>
</dbReference>
<comment type="similarity">
    <text evidence="11">Belongs to the globin family.</text>
</comment>
<accession>A0A5A7S712</accession>
<dbReference type="PANTHER" id="PTHR47354:SF5">
    <property type="entry name" value="PROTEIN RFBI"/>
    <property type="match status" value="1"/>
</dbReference>
<comment type="catalytic activity">
    <reaction evidence="9">
        <text>2 nitric oxide + NADH + 2 O2 = 2 nitrate + NAD(+) + H(+)</text>
        <dbReference type="Rhea" id="RHEA:19469"/>
        <dbReference type="ChEBI" id="CHEBI:15378"/>
        <dbReference type="ChEBI" id="CHEBI:15379"/>
        <dbReference type="ChEBI" id="CHEBI:16480"/>
        <dbReference type="ChEBI" id="CHEBI:17632"/>
        <dbReference type="ChEBI" id="CHEBI:57540"/>
        <dbReference type="ChEBI" id="CHEBI:57945"/>
        <dbReference type="EC" id="1.14.12.17"/>
    </reaction>
</comment>
<dbReference type="Gene3D" id="2.40.30.10">
    <property type="entry name" value="Translation factors"/>
    <property type="match status" value="1"/>
</dbReference>
<dbReference type="SUPFAM" id="SSF63380">
    <property type="entry name" value="Riboflavin synthase domain-like"/>
    <property type="match status" value="1"/>
</dbReference>
<dbReference type="PROSITE" id="PS51384">
    <property type="entry name" value="FAD_FR"/>
    <property type="match status" value="1"/>
</dbReference>
<proteinExistence type="inferred from homology"/>
<dbReference type="PANTHER" id="PTHR47354">
    <property type="entry name" value="NADH OXIDOREDUCTASE HCR"/>
    <property type="match status" value="1"/>
</dbReference>
<dbReference type="GO" id="GO:0051537">
    <property type="term" value="F:2 iron, 2 sulfur cluster binding"/>
    <property type="evidence" value="ECO:0007669"/>
    <property type="project" value="UniProtKB-KW"/>
</dbReference>
<protein>
    <recommendedName>
        <fullName evidence="4">nitric oxide dioxygenase</fullName>
        <ecNumber evidence="4">1.14.12.17</ecNumber>
    </recommendedName>
</protein>
<dbReference type="EMBL" id="VLNY01000015">
    <property type="protein sequence ID" value="KAA0019464.1"/>
    <property type="molecule type" value="Genomic_DNA"/>
</dbReference>
<name>A0A5A7S712_9NOCA</name>
<evidence type="ECO:0000256" key="3">
    <source>
        <dbReference type="ARBA" id="ARBA00006401"/>
    </source>
</evidence>
<dbReference type="InterPro" id="IPR017938">
    <property type="entry name" value="Riboflavin_synthase-like_b-brl"/>
</dbReference>
<dbReference type="InterPro" id="IPR039261">
    <property type="entry name" value="FNR_nucleotide-bd"/>
</dbReference>
<keyword evidence="8" id="KW-0520">NAD</keyword>
<comment type="similarity">
    <text evidence="3">In the C-terminal section; belongs to the flavoprotein pyridine nucleotide cytochrome reductase family.</text>
</comment>
<dbReference type="SUPFAM" id="SSF52343">
    <property type="entry name" value="Ferredoxin reductase-like, C-terminal NADP-linked domain"/>
    <property type="match status" value="1"/>
</dbReference>
<evidence type="ECO:0000259" key="13">
    <source>
        <dbReference type="PROSITE" id="PS51384"/>
    </source>
</evidence>
<dbReference type="Pfam" id="PF00970">
    <property type="entry name" value="FAD_binding_6"/>
    <property type="match status" value="1"/>
</dbReference>
<keyword evidence="7" id="KW-0411">Iron-sulfur</keyword>
<evidence type="ECO:0000256" key="5">
    <source>
        <dbReference type="ARBA" id="ARBA00022714"/>
    </source>
</evidence>
<dbReference type="Pfam" id="PF00042">
    <property type="entry name" value="Globin"/>
    <property type="match status" value="1"/>
</dbReference>
<comment type="cofactor">
    <cofactor evidence="1">
        <name>heme b</name>
        <dbReference type="ChEBI" id="CHEBI:60344"/>
    </cofactor>
</comment>
<dbReference type="InterPro" id="IPR050415">
    <property type="entry name" value="MRET"/>
</dbReference>
<keyword evidence="11" id="KW-0813">Transport</keyword>
<dbReference type="InterPro" id="IPR012292">
    <property type="entry name" value="Globin/Proto"/>
</dbReference>
<evidence type="ECO:0000256" key="2">
    <source>
        <dbReference type="ARBA" id="ARBA00001974"/>
    </source>
</evidence>
<dbReference type="GO" id="GO:0019825">
    <property type="term" value="F:oxygen binding"/>
    <property type="evidence" value="ECO:0007669"/>
    <property type="project" value="InterPro"/>
</dbReference>
<gene>
    <name evidence="14" type="ORF">FOY51_22735</name>
</gene>
<dbReference type="PRINTS" id="PR00410">
    <property type="entry name" value="PHEHYDRXLASE"/>
</dbReference>
<dbReference type="CDD" id="cd19753">
    <property type="entry name" value="Mb-like_oxidoreductase"/>
    <property type="match status" value="1"/>
</dbReference>
<organism evidence="14 15">
    <name type="scientific">Antrihabitans cavernicola</name>
    <dbReference type="NCBI Taxonomy" id="2495913"/>
    <lineage>
        <taxon>Bacteria</taxon>
        <taxon>Bacillati</taxon>
        <taxon>Actinomycetota</taxon>
        <taxon>Actinomycetes</taxon>
        <taxon>Mycobacteriales</taxon>
        <taxon>Nocardiaceae</taxon>
        <taxon>Antrihabitans</taxon>
    </lineage>
</organism>
<keyword evidence="5" id="KW-0001">2Fe-2S</keyword>
<dbReference type="InterPro" id="IPR001433">
    <property type="entry name" value="OxRdtase_FAD/NAD-bd"/>
</dbReference>
<evidence type="ECO:0000256" key="8">
    <source>
        <dbReference type="ARBA" id="ARBA00023027"/>
    </source>
</evidence>
<evidence type="ECO:0000313" key="15">
    <source>
        <dbReference type="Proteomes" id="UP000322244"/>
    </source>
</evidence>
<dbReference type="RefSeq" id="WP_149432560.1">
    <property type="nucleotide sequence ID" value="NZ_VLNY01000015.1"/>
</dbReference>
<reference evidence="14 15" key="1">
    <citation type="submission" date="2019-07" db="EMBL/GenBank/DDBJ databases">
        <title>Rhodococcus cavernicolus sp. nov., isolated from a cave.</title>
        <authorList>
            <person name="Lee S.D."/>
        </authorList>
    </citation>
    <scope>NUCLEOTIDE SEQUENCE [LARGE SCALE GENOMIC DNA]</scope>
    <source>
        <strain evidence="14 15">C1-24</strain>
    </source>
</reference>
<comment type="caution">
    <text evidence="14">The sequence shown here is derived from an EMBL/GenBank/DDBJ whole genome shotgun (WGS) entry which is preliminary data.</text>
</comment>
<keyword evidence="15" id="KW-1185">Reference proteome</keyword>
<evidence type="ECO:0000256" key="1">
    <source>
        <dbReference type="ARBA" id="ARBA00001970"/>
    </source>
</evidence>